<reference evidence="4 5" key="1">
    <citation type="journal article" date="2005" name="PLoS Biol.">
        <title>The genomes of Oryza sativa: a history of duplications.</title>
        <authorList>
            <person name="Yu J."/>
            <person name="Wang J."/>
            <person name="Lin W."/>
            <person name="Li S."/>
            <person name="Li H."/>
            <person name="Zhou J."/>
            <person name="Ni P."/>
            <person name="Dong W."/>
            <person name="Hu S."/>
            <person name="Zeng C."/>
            <person name="Zhang J."/>
            <person name="Zhang Y."/>
            <person name="Li R."/>
            <person name="Xu Z."/>
            <person name="Li S."/>
            <person name="Li X."/>
            <person name="Zheng H."/>
            <person name="Cong L."/>
            <person name="Lin L."/>
            <person name="Yin J."/>
            <person name="Geng J."/>
            <person name="Li G."/>
            <person name="Shi J."/>
            <person name="Liu J."/>
            <person name="Lv H."/>
            <person name="Li J."/>
            <person name="Wang J."/>
            <person name="Deng Y."/>
            <person name="Ran L."/>
            <person name="Shi X."/>
            <person name="Wang X."/>
            <person name="Wu Q."/>
            <person name="Li C."/>
            <person name="Ren X."/>
            <person name="Wang J."/>
            <person name="Wang X."/>
            <person name="Li D."/>
            <person name="Liu D."/>
            <person name="Zhang X."/>
            <person name="Ji Z."/>
            <person name="Zhao W."/>
            <person name="Sun Y."/>
            <person name="Zhang Z."/>
            <person name="Bao J."/>
            <person name="Han Y."/>
            <person name="Dong L."/>
            <person name="Ji J."/>
            <person name="Chen P."/>
            <person name="Wu S."/>
            <person name="Liu J."/>
            <person name="Xiao Y."/>
            <person name="Bu D."/>
            <person name="Tan J."/>
            <person name="Yang L."/>
            <person name="Ye C."/>
            <person name="Zhang J."/>
            <person name="Xu J."/>
            <person name="Zhou Y."/>
            <person name="Yu Y."/>
            <person name="Zhang B."/>
            <person name="Zhuang S."/>
            <person name="Wei H."/>
            <person name="Liu B."/>
            <person name="Lei M."/>
            <person name="Yu H."/>
            <person name="Li Y."/>
            <person name="Xu H."/>
            <person name="Wei S."/>
            <person name="He X."/>
            <person name="Fang L."/>
            <person name="Zhang Z."/>
            <person name="Zhang Y."/>
            <person name="Huang X."/>
            <person name="Su Z."/>
            <person name="Tong W."/>
            <person name="Li J."/>
            <person name="Tong Z."/>
            <person name="Li S."/>
            <person name="Ye J."/>
            <person name="Wang L."/>
            <person name="Fang L."/>
            <person name="Lei T."/>
            <person name="Chen C."/>
            <person name="Chen H."/>
            <person name="Xu Z."/>
            <person name="Li H."/>
            <person name="Huang H."/>
            <person name="Zhang F."/>
            <person name="Xu H."/>
            <person name="Li N."/>
            <person name="Zhao C."/>
            <person name="Li S."/>
            <person name="Dong L."/>
            <person name="Huang Y."/>
            <person name="Li L."/>
            <person name="Xi Y."/>
            <person name="Qi Q."/>
            <person name="Li W."/>
            <person name="Zhang B."/>
            <person name="Hu W."/>
            <person name="Zhang Y."/>
            <person name="Tian X."/>
            <person name="Jiao Y."/>
            <person name="Liang X."/>
            <person name="Jin J."/>
            <person name="Gao L."/>
            <person name="Zheng W."/>
            <person name="Hao B."/>
            <person name="Liu S."/>
            <person name="Wang W."/>
            <person name="Yuan L."/>
            <person name="Cao M."/>
            <person name="McDermott J."/>
            <person name="Samudrala R."/>
            <person name="Wang J."/>
            <person name="Wong G.K."/>
            <person name="Yang H."/>
        </authorList>
    </citation>
    <scope>NUCLEOTIDE SEQUENCE [LARGE SCALE GENOMIC DNA]</scope>
    <source>
        <strain evidence="5">cv. 93-11</strain>
    </source>
</reference>
<name>B8A8D9_ORYSI</name>
<evidence type="ECO:0000256" key="1">
    <source>
        <dbReference type="SAM" id="MobiDB-lite"/>
    </source>
</evidence>
<dbReference type="Pfam" id="PF10551">
    <property type="entry name" value="MULE"/>
    <property type="match status" value="1"/>
</dbReference>
<dbReference type="Proteomes" id="UP000007015">
    <property type="component" value="Chromosome 1"/>
</dbReference>
<dbReference type="Gramene" id="BGIOSGA000241-TA">
    <property type="protein sequence ID" value="BGIOSGA000241-PA"/>
    <property type="gene ID" value="BGIOSGA000241"/>
</dbReference>
<feature type="domain" description="MULE transposase" evidence="2">
    <location>
        <begin position="485"/>
        <end position="555"/>
    </location>
</feature>
<feature type="region of interest" description="Disordered" evidence="1">
    <location>
        <begin position="743"/>
        <end position="768"/>
    </location>
</feature>
<gene>
    <name evidence="4" type="ORF">OsI_04947</name>
</gene>
<dbReference type="InterPro" id="IPR058594">
    <property type="entry name" value="PB1-like_dom_pln"/>
</dbReference>
<evidence type="ECO:0000313" key="5">
    <source>
        <dbReference type="Proteomes" id="UP000007015"/>
    </source>
</evidence>
<dbReference type="AlphaFoldDB" id="B8A8D9"/>
<evidence type="ECO:0000259" key="3">
    <source>
        <dbReference type="Pfam" id="PF26130"/>
    </source>
</evidence>
<dbReference type="OMA" id="DVEGIQC"/>
<feature type="compositionally biased region" description="Acidic residues" evidence="1">
    <location>
        <begin position="228"/>
        <end position="237"/>
    </location>
</feature>
<feature type="region of interest" description="Disordered" evidence="1">
    <location>
        <begin position="184"/>
        <end position="237"/>
    </location>
</feature>
<accession>B8A8D9</accession>
<protein>
    <submittedName>
        <fullName evidence="4">Uncharacterized protein</fullName>
    </submittedName>
</protein>
<dbReference type="PANTHER" id="PTHR31973">
    <property type="entry name" value="POLYPROTEIN, PUTATIVE-RELATED"/>
    <property type="match status" value="1"/>
</dbReference>
<proteinExistence type="predicted"/>
<feature type="region of interest" description="Disordered" evidence="1">
    <location>
        <begin position="559"/>
        <end position="690"/>
    </location>
</feature>
<dbReference type="PANTHER" id="PTHR31973:SF187">
    <property type="entry name" value="MUTATOR TRANSPOSASE MUDRA PROTEIN"/>
    <property type="match status" value="1"/>
</dbReference>
<feature type="compositionally biased region" description="Polar residues" evidence="1">
    <location>
        <begin position="632"/>
        <end position="657"/>
    </location>
</feature>
<feature type="compositionally biased region" description="Acidic residues" evidence="1">
    <location>
        <begin position="125"/>
        <end position="137"/>
    </location>
</feature>
<feature type="region of interest" description="Disordered" evidence="1">
    <location>
        <begin position="271"/>
        <end position="298"/>
    </location>
</feature>
<sequence length="768" mass="85095">MDPLGTLAVRFHFNGEFVNRGRQKLYCGGREAMPYIDRDKVSLPKLFGHLKDHCKFVDGTLLHWLFPGEEIGTGLRLLMDDKVCGFMSDCISEGGVAEVYAEEPIVIDVDEEEHNDYEAEMKLDLDEESEEDADEDKDGDKKVKVKDKDKAIVDKGKGKAVVGAGEGKAMEVDESASDRRIVIYRERSPLRENAPMRENSPSRDTSPINIVLPSDSEDDSDYVGGDDCPSEDDEEAREIERHYKELKRNMRAGKVHELDEVVFEGFKSQSARIAGGPEDGNDTPYANSDDEDSYDEVGSDGELVRRKGKFPWFQKQPGVPVFELGMKFNSKHQFKKTIIKYALAERKVINFIKDDRVIGLAVLGCVCCPRLQEVIVGRLPLMTFIVANPGWPLSYMKATVQEEMFADASISKLKRAKRLVMQKAFDVTKGQYQKLYNYQQELLRTNPGSTVVINRVIGIEPPVFKRIYICLDGCKKGFMAGCRKVIGLDGCFFKGSTNGELLCAIGRDANKQMYPIAWAVVYKENNEEWDWFCDLLCSDLKVGDGSGWVFISDEQKPVEGMTSWPDDPREPLNAPGYIKMPGRPKTERRREPNEPAKPTKASKFGTIMRCRSCKQPGHNSKGCHKHSGAGGSTSAPGNTVTANNNLVLSSTPSSIAQSRKRKSAELSTSTSTCHTRKRTTPTKKSANTNSSLVKVAANARVATERGGSASVNLQAIVPHSQCSSSASVRITSGKASVYVQAQEPATTNPKKTPAGPLMLIPPWETDKL</sequence>
<organism evidence="4 5">
    <name type="scientific">Oryza sativa subsp. indica</name>
    <name type="common">Rice</name>
    <dbReference type="NCBI Taxonomy" id="39946"/>
    <lineage>
        <taxon>Eukaryota</taxon>
        <taxon>Viridiplantae</taxon>
        <taxon>Streptophyta</taxon>
        <taxon>Embryophyta</taxon>
        <taxon>Tracheophyta</taxon>
        <taxon>Spermatophyta</taxon>
        <taxon>Magnoliopsida</taxon>
        <taxon>Liliopsida</taxon>
        <taxon>Poales</taxon>
        <taxon>Poaceae</taxon>
        <taxon>BOP clade</taxon>
        <taxon>Oryzoideae</taxon>
        <taxon>Oryzeae</taxon>
        <taxon>Oryzinae</taxon>
        <taxon>Oryza</taxon>
        <taxon>Oryza sativa</taxon>
    </lineage>
</organism>
<feature type="compositionally biased region" description="Acidic residues" evidence="1">
    <location>
        <begin position="288"/>
        <end position="298"/>
    </location>
</feature>
<keyword evidence="5" id="KW-1185">Reference proteome</keyword>
<dbReference type="EMBL" id="CM000126">
    <property type="protein sequence ID" value="EEC72042.1"/>
    <property type="molecule type" value="Genomic_DNA"/>
</dbReference>
<evidence type="ECO:0000313" key="4">
    <source>
        <dbReference type="EMBL" id="EEC72042.1"/>
    </source>
</evidence>
<dbReference type="HOGENOM" id="CLU_006767_5_0_1"/>
<feature type="compositionally biased region" description="Basic and acidic residues" evidence="1">
    <location>
        <begin position="584"/>
        <end position="594"/>
    </location>
</feature>
<dbReference type="InterPro" id="IPR018289">
    <property type="entry name" value="MULE_transposase_dom"/>
</dbReference>
<feature type="region of interest" description="Disordered" evidence="1">
    <location>
        <begin position="122"/>
        <end position="144"/>
    </location>
</feature>
<dbReference type="Pfam" id="PF26130">
    <property type="entry name" value="PB1-like"/>
    <property type="match status" value="1"/>
</dbReference>
<evidence type="ECO:0000259" key="2">
    <source>
        <dbReference type="Pfam" id="PF10551"/>
    </source>
</evidence>
<feature type="domain" description="PB1-like" evidence="3">
    <location>
        <begin position="8"/>
        <end position="102"/>
    </location>
</feature>
<dbReference type="STRING" id="39946.B8A8D9"/>